<evidence type="ECO:0000313" key="4">
    <source>
        <dbReference type="Proteomes" id="UP001150538"/>
    </source>
</evidence>
<feature type="region of interest" description="Disordered" evidence="2">
    <location>
        <begin position="227"/>
        <end position="251"/>
    </location>
</feature>
<keyword evidence="1" id="KW-0175">Coiled coil</keyword>
<feature type="compositionally biased region" description="Polar residues" evidence="2">
    <location>
        <begin position="1"/>
        <end position="13"/>
    </location>
</feature>
<dbReference type="Proteomes" id="UP001150538">
    <property type="component" value="Unassembled WGS sequence"/>
</dbReference>
<keyword evidence="4" id="KW-1185">Reference proteome</keyword>
<name>A0A9W8A972_9FUNG</name>
<organism evidence="3 4">
    <name type="scientific">Mycoemilia scoparia</name>
    <dbReference type="NCBI Taxonomy" id="417184"/>
    <lineage>
        <taxon>Eukaryota</taxon>
        <taxon>Fungi</taxon>
        <taxon>Fungi incertae sedis</taxon>
        <taxon>Zoopagomycota</taxon>
        <taxon>Kickxellomycotina</taxon>
        <taxon>Kickxellomycetes</taxon>
        <taxon>Kickxellales</taxon>
        <taxon>Kickxellaceae</taxon>
        <taxon>Mycoemilia</taxon>
    </lineage>
</organism>
<reference evidence="3" key="1">
    <citation type="submission" date="2022-07" db="EMBL/GenBank/DDBJ databases">
        <title>Phylogenomic reconstructions and comparative analyses of Kickxellomycotina fungi.</title>
        <authorList>
            <person name="Reynolds N.K."/>
            <person name="Stajich J.E."/>
            <person name="Barry K."/>
            <person name="Grigoriev I.V."/>
            <person name="Crous P."/>
            <person name="Smith M.E."/>
        </authorList>
    </citation>
    <scope>NUCLEOTIDE SEQUENCE</scope>
    <source>
        <strain evidence="3">NBRC 100468</strain>
    </source>
</reference>
<dbReference type="AlphaFoldDB" id="A0A9W8A972"/>
<protein>
    <submittedName>
        <fullName evidence="3">Uncharacterized protein</fullName>
    </submittedName>
</protein>
<evidence type="ECO:0000256" key="2">
    <source>
        <dbReference type="SAM" id="MobiDB-lite"/>
    </source>
</evidence>
<evidence type="ECO:0000313" key="3">
    <source>
        <dbReference type="EMBL" id="KAJ1921769.1"/>
    </source>
</evidence>
<comment type="caution">
    <text evidence="3">The sequence shown here is derived from an EMBL/GenBank/DDBJ whole genome shotgun (WGS) entry which is preliminary data.</text>
</comment>
<feature type="coiled-coil region" evidence="1">
    <location>
        <begin position="178"/>
        <end position="219"/>
    </location>
</feature>
<accession>A0A9W8A972</accession>
<feature type="compositionally biased region" description="Acidic residues" evidence="2">
    <location>
        <begin position="231"/>
        <end position="251"/>
    </location>
</feature>
<proteinExistence type="predicted"/>
<gene>
    <name evidence="3" type="ORF">H4219_000502</name>
</gene>
<feature type="region of interest" description="Disordered" evidence="2">
    <location>
        <begin position="1"/>
        <end position="22"/>
    </location>
</feature>
<evidence type="ECO:0000256" key="1">
    <source>
        <dbReference type="SAM" id="Coils"/>
    </source>
</evidence>
<dbReference type="EMBL" id="JANBPU010000003">
    <property type="protein sequence ID" value="KAJ1921769.1"/>
    <property type="molecule type" value="Genomic_DNA"/>
</dbReference>
<feature type="compositionally biased region" description="Polar residues" evidence="2">
    <location>
        <begin position="679"/>
        <end position="688"/>
    </location>
</feature>
<dbReference type="OrthoDB" id="10682400at2759"/>
<sequence length="865" mass="97355">MPENNSSTPNSAEKLSAPQPLDHIDASTFPSMPYGIIGFSSFTKLLSLGVWHRSEPPLTSEDNHVPRGVKPLESSCACSSSECSTLTNHTNDLIRRIHRLEAHNAVLRSACTNLSHDRNQLKAYYDIQIKATKRTQDGLSKDAIEREIMANEFKNRKSEFRKKEKEYISEIGKKDTEIAFLNNVVTELRETIENLSERYAQLELNLERLEEQPQDKNMESVVNIWFRNEGYGEEDDTDDESDEDTEDDSEDEVIQFNNQQSGDESAKEDQLENDLVCFAKEEEDDDDGDSSIVIEFGNASGEANTKDKVKTSTPYPCSLGFSVDKILGLASKPQKPSEPYIYYDSDITDDSESDIDELLPMIETSLEKKEPEKLVSIDMRITEEEYGAIVAENATTDPFVSFLDFLTESDIKSVELFPTGDDKDDELESEQANECQAVFGQERAILAAEESSKDIVTESDIWKNQIKKLLSVPANIRIGSFVDTASSQMYQFAISNLDEGSFLVGLNDLCRRFFVSQSAVLCAIAEGFYKAIARDLKRNPAILATIRDFLEDPVLNKHDADFYTILYAPLTLTYPFLIILCDTLCTHESQITFLNHLQSLACLDSERQSHHAYLLVILYQLGFIDGSCIVEWSRLQNSQSHPVYQHKFFSSNSIKMSPDFQYELRRKAMRLVHHIEKNSSSAAPTSQLHGVHAHEPKNQPCQHVKDRLNHKYHTMELTPRVIYSSGLEEMSNSSTCSSSEETHVNSINDCLFKGNASKAYGSNTGNMVHTVFFPFGADDLYSPQSSALHGYKPADLCNISGPPGLVSSDSDLSTTVSTSHTPIEQSNMSSFDTCYVLKNPLQVSKYFIQPYPPRVNRHVSFVEHD</sequence>
<feature type="region of interest" description="Disordered" evidence="2">
    <location>
        <begin position="679"/>
        <end position="698"/>
    </location>
</feature>